<organism evidence="4 5">
    <name type="scientific">Streptomyces venezuelae (strain ATCC 10712 / CBS 650.69 / DSM 40230 / JCM 4526 / NBRC 13096 / PD 04745)</name>
    <dbReference type="NCBI Taxonomy" id="953739"/>
    <lineage>
        <taxon>Bacteria</taxon>
        <taxon>Bacillati</taxon>
        <taxon>Actinomycetota</taxon>
        <taxon>Actinomycetes</taxon>
        <taxon>Kitasatosporales</taxon>
        <taxon>Streptomycetaceae</taxon>
        <taxon>Streptomyces</taxon>
    </lineage>
</organism>
<dbReference type="RefSeq" id="WP_015035443.1">
    <property type="nucleotide sequence ID" value="NC_018750.1"/>
</dbReference>
<dbReference type="InterPro" id="IPR006311">
    <property type="entry name" value="TAT_signal"/>
</dbReference>
<evidence type="ECO:0000256" key="3">
    <source>
        <dbReference type="SAM" id="SignalP"/>
    </source>
</evidence>
<dbReference type="OrthoDB" id="9808778at2"/>
<proteinExistence type="predicted"/>
<reference evidence="4 5" key="1">
    <citation type="journal article" date="2011" name="BMC Genomics">
        <title>Genome-wide analysis of the role of GlnR in Streptomyces venezuelae provides new insights into global nitrogen regulation in actinomycetes.</title>
        <authorList>
            <person name="Pullan S.T."/>
            <person name="Bibb M.J."/>
            <person name="Merrick M."/>
        </authorList>
    </citation>
    <scope>NUCLEOTIDE SEQUENCE [LARGE SCALE GENOMIC DNA]</scope>
    <source>
        <strain evidence="5">ATCC 10712 / CBS 650.69 / DSM 40230 / JCM 4526 / NBRC 13096 / PD 04745</strain>
    </source>
</reference>
<dbReference type="InterPro" id="IPR011659">
    <property type="entry name" value="WD40"/>
</dbReference>
<evidence type="ECO:0000313" key="4">
    <source>
        <dbReference type="EMBL" id="CCA57532.1"/>
    </source>
</evidence>
<evidence type="ECO:0000313" key="5">
    <source>
        <dbReference type="Proteomes" id="UP000006854"/>
    </source>
</evidence>
<feature type="compositionally biased region" description="Low complexity" evidence="2">
    <location>
        <begin position="1"/>
        <end position="19"/>
    </location>
</feature>
<dbReference type="EMBL" id="FR845719">
    <property type="protein sequence ID" value="CCA57532.1"/>
    <property type="molecule type" value="Genomic_DNA"/>
</dbReference>
<accession>F2RIH6</accession>
<gene>
    <name evidence="4" type="ordered locus">SVEN_4246</name>
</gene>
<dbReference type="PANTHER" id="PTHR46580">
    <property type="entry name" value="SENSOR KINASE-RELATED"/>
    <property type="match status" value="1"/>
</dbReference>
<dbReference type="PATRIC" id="fig|953739.5.peg.6745"/>
<name>F2RIH6_STRVP</name>
<dbReference type="SUPFAM" id="SSF69318">
    <property type="entry name" value="Integrin alpha N-terminal domain"/>
    <property type="match status" value="1"/>
</dbReference>
<dbReference type="PANTHER" id="PTHR46580:SF4">
    <property type="entry name" value="ATP_GTP-BINDING PROTEIN"/>
    <property type="match status" value="1"/>
</dbReference>
<dbReference type="HOGENOM" id="CLU_473995_0_0_11"/>
<dbReference type="eggNOG" id="COG0823">
    <property type="taxonomic scope" value="Bacteria"/>
</dbReference>
<feature type="signal peptide" evidence="3">
    <location>
        <begin position="1"/>
        <end position="41"/>
    </location>
</feature>
<sequence length="575" mass="60997">MTRRTSTIRTTSTAGTTVRPRGRRRALGAALAVLASSAALTATGATPAQAAAGAPKPRVVFTEYKTVDGVRHSSIITVNTDGTDRRTLVPSGPGLTPADISGVSYSPDGLRMAFINNDGYGDIWVADADGRNARPVRMDVDEPDGWLTGLDWTPDGKQLYLSFRGKPGHDRLRIMRVNLDGTGLGYVFASPERTWDTQVDVAWDGRITFLRGSTIRTWDPRVGGEPQQVAYGLHPTFSPDGERLAFAAYVDGAYDVRARVLDGGAEYSLSKGKNVLFPEWSPDGSQVAYLSGGTEQQATVSSATAPGSTPKNLSAPDTTAADLSWVTPRGWSPHGTFRHDYSGDGRPDALALDSAGVLWRYDGSGGGAFKPRVRIGWGWKGQRFTAAGDLGADGRPDALVQDAAGVLWRLDGTATGGFAPKVKLGTGWKDYKVTGVGDLTGDGYADILAVDAVGAVWQYPGDGHGGLQSRRRVGTGYTGQRFTGVGAFTRGGHQNYLGLFPSGDLYRYERGAAYKVGWGWKGLTLTGAGDLSGDGVTDVLALDTAGVLWRYDGDGKGGMKPRVKAGWGYKGISLF</sequence>
<keyword evidence="1 3" id="KW-0732">Signal</keyword>
<dbReference type="eggNOG" id="COG0739">
    <property type="taxonomic scope" value="Bacteria"/>
</dbReference>
<dbReference type="Pfam" id="PF13517">
    <property type="entry name" value="FG-GAP_3"/>
    <property type="match status" value="1"/>
</dbReference>
<dbReference type="Pfam" id="PF07676">
    <property type="entry name" value="PD40"/>
    <property type="match status" value="2"/>
</dbReference>
<dbReference type="InterPro" id="IPR011042">
    <property type="entry name" value="6-blade_b-propeller_TolB-like"/>
</dbReference>
<feature type="region of interest" description="Disordered" evidence="2">
    <location>
        <begin position="1"/>
        <end position="22"/>
    </location>
</feature>
<evidence type="ECO:0000256" key="1">
    <source>
        <dbReference type="ARBA" id="ARBA00022729"/>
    </source>
</evidence>
<dbReference type="Gene3D" id="2.120.10.30">
    <property type="entry name" value="TolB, C-terminal domain"/>
    <property type="match status" value="2"/>
</dbReference>
<dbReference type="PROSITE" id="PS51318">
    <property type="entry name" value="TAT"/>
    <property type="match status" value="1"/>
</dbReference>
<dbReference type="KEGG" id="sve:SVEN_4246"/>
<dbReference type="GeneID" id="51864807"/>
<dbReference type="Proteomes" id="UP000006854">
    <property type="component" value="Chromosome"/>
</dbReference>
<dbReference type="AlphaFoldDB" id="F2RIH6"/>
<dbReference type="InterPro" id="IPR013517">
    <property type="entry name" value="FG-GAP"/>
</dbReference>
<feature type="chain" id="PRO_5039199321" evidence="3">
    <location>
        <begin position="42"/>
        <end position="575"/>
    </location>
</feature>
<protein>
    <submittedName>
        <fullName evidence="4">Uncharacterized protein</fullName>
    </submittedName>
</protein>
<keyword evidence="5" id="KW-1185">Reference proteome</keyword>
<dbReference type="SUPFAM" id="SSF69304">
    <property type="entry name" value="Tricorn protease N-terminal domain"/>
    <property type="match status" value="1"/>
</dbReference>
<dbReference type="STRING" id="953739.SVEN_4246"/>
<dbReference type="InterPro" id="IPR028994">
    <property type="entry name" value="Integrin_alpha_N"/>
</dbReference>
<evidence type="ECO:0000256" key="2">
    <source>
        <dbReference type="SAM" id="MobiDB-lite"/>
    </source>
</evidence>